<dbReference type="EMBL" id="JAANIT010001860">
    <property type="protein sequence ID" value="KAG1538441.1"/>
    <property type="molecule type" value="Genomic_DNA"/>
</dbReference>
<dbReference type="InterPro" id="IPR051604">
    <property type="entry name" value="Ergot_Alk_Oxidoreductase"/>
</dbReference>
<feature type="domain" description="NAD(P)-binding" evidence="1">
    <location>
        <begin position="28"/>
        <end position="139"/>
    </location>
</feature>
<name>A0A9P6Y4D3_RHIOR</name>
<sequence length="529" mass="60694">MIIVTGADQLMGYAIASHLARFQHLRPELRVICENKSRCLAFVKAGIDVQQVDYKHPHQMSKAFHRAEHIILAVGNEPDRVKNAKYVCKIASRSGAQSIILLSHIGAVSRIHPSLQEYHRIEQAVIKSAVPYTILRLDFVQQYFHLWASHSEKTKQFMLPVTEDVEICPIDITDVCKVIEALIMDNSNQFAMFLDDQHEDQVYTLSGPESVNGKQIAQMLANATGYENYKFNQTRPMDLSYYLENLGMDIWFDARLKQEMSKMYHETFVNDEYSKRAFAAPSAKQIQTILDYFDWAQKTSSSVLVPHATMITNMPCKSIQTFFEENANSFKPRAFQPVKDKYNDQQSMILLKEQHPNVYVCVPLSDDPRRYLVAYIEKENDNNDIMNSGLIFPDANLKLYSFPSLNDSTKVVDIEISHLPLLPKKEALEDLQGSLQVFGEIMDLGIATEPATGFFMGAGYAVLNIQQEVNVAERKIFQALSHQISWCQSNEFFHATWNNMSTWCRYCHKEGVLTRRNKKTLKFNETEKI</sequence>
<dbReference type="Pfam" id="PF13460">
    <property type="entry name" value="NAD_binding_10"/>
    <property type="match status" value="1"/>
</dbReference>
<organism evidence="2 3">
    <name type="scientific">Rhizopus oryzae</name>
    <name type="common">Mucormycosis agent</name>
    <name type="synonym">Rhizopus arrhizus var. delemar</name>
    <dbReference type="NCBI Taxonomy" id="64495"/>
    <lineage>
        <taxon>Eukaryota</taxon>
        <taxon>Fungi</taxon>
        <taxon>Fungi incertae sedis</taxon>
        <taxon>Mucoromycota</taxon>
        <taxon>Mucoromycotina</taxon>
        <taxon>Mucoromycetes</taxon>
        <taxon>Mucorales</taxon>
        <taxon>Mucorineae</taxon>
        <taxon>Rhizopodaceae</taxon>
        <taxon>Rhizopus</taxon>
    </lineage>
</organism>
<protein>
    <recommendedName>
        <fullName evidence="1">NAD(P)-binding domain-containing protein</fullName>
    </recommendedName>
</protein>
<dbReference type="InterPro" id="IPR016040">
    <property type="entry name" value="NAD(P)-bd_dom"/>
</dbReference>
<evidence type="ECO:0000313" key="2">
    <source>
        <dbReference type="EMBL" id="KAG1538441.1"/>
    </source>
</evidence>
<evidence type="ECO:0000313" key="3">
    <source>
        <dbReference type="Proteomes" id="UP000717996"/>
    </source>
</evidence>
<dbReference type="PANTHER" id="PTHR43162">
    <property type="match status" value="1"/>
</dbReference>
<dbReference type="Gene3D" id="3.90.25.10">
    <property type="entry name" value="UDP-galactose 4-epimerase, domain 1"/>
    <property type="match status" value="1"/>
</dbReference>
<dbReference type="AlphaFoldDB" id="A0A9P6Y4D3"/>
<comment type="caution">
    <text evidence="2">The sequence shown here is derived from an EMBL/GenBank/DDBJ whole genome shotgun (WGS) entry which is preliminary data.</text>
</comment>
<gene>
    <name evidence="2" type="ORF">G6F51_009770</name>
</gene>
<dbReference type="PANTHER" id="PTHR43162:SF1">
    <property type="entry name" value="PRESTALK A DIFFERENTIATION PROTEIN A"/>
    <property type="match status" value="1"/>
</dbReference>
<accession>A0A9P6Y4D3</accession>
<evidence type="ECO:0000259" key="1">
    <source>
        <dbReference type="Pfam" id="PF13460"/>
    </source>
</evidence>
<dbReference type="Proteomes" id="UP000717996">
    <property type="component" value="Unassembled WGS sequence"/>
</dbReference>
<dbReference type="InterPro" id="IPR036291">
    <property type="entry name" value="NAD(P)-bd_dom_sf"/>
</dbReference>
<dbReference type="Gene3D" id="3.40.50.720">
    <property type="entry name" value="NAD(P)-binding Rossmann-like Domain"/>
    <property type="match status" value="1"/>
</dbReference>
<reference evidence="2" key="1">
    <citation type="journal article" date="2020" name="Microb. Genom.">
        <title>Genetic diversity of clinical and environmental Mucorales isolates obtained from an investigation of mucormycosis cases among solid organ transplant recipients.</title>
        <authorList>
            <person name="Nguyen M.H."/>
            <person name="Kaul D."/>
            <person name="Muto C."/>
            <person name="Cheng S.J."/>
            <person name="Richter R.A."/>
            <person name="Bruno V.M."/>
            <person name="Liu G."/>
            <person name="Beyhan S."/>
            <person name="Sundermann A.J."/>
            <person name="Mounaud S."/>
            <person name="Pasculle A.W."/>
            <person name="Nierman W.C."/>
            <person name="Driscoll E."/>
            <person name="Cumbie R."/>
            <person name="Clancy C.J."/>
            <person name="Dupont C.L."/>
        </authorList>
    </citation>
    <scope>NUCLEOTIDE SEQUENCE</scope>
    <source>
        <strain evidence="2">GL16</strain>
    </source>
</reference>
<proteinExistence type="predicted"/>
<dbReference type="SUPFAM" id="SSF51735">
    <property type="entry name" value="NAD(P)-binding Rossmann-fold domains"/>
    <property type="match status" value="1"/>
</dbReference>